<dbReference type="InterPro" id="IPR015797">
    <property type="entry name" value="NUDIX_hydrolase-like_dom_sf"/>
</dbReference>
<accession>A0A229XBA1</accession>
<dbReference type="SUPFAM" id="SSF55811">
    <property type="entry name" value="Nudix"/>
    <property type="match status" value="1"/>
</dbReference>
<keyword evidence="4" id="KW-1185">Reference proteome</keyword>
<evidence type="ECO:0000313" key="3">
    <source>
        <dbReference type="EMBL" id="RLL96677.1"/>
    </source>
</evidence>
<keyword evidence="1" id="KW-0378">Hydrolase</keyword>
<dbReference type="Pfam" id="PF00293">
    <property type="entry name" value="NUDIX"/>
    <property type="match status" value="1"/>
</dbReference>
<protein>
    <recommendedName>
        <fullName evidence="2">Nudix hydrolase domain-containing protein</fullName>
    </recommendedName>
</protein>
<evidence type="ECO:0000259" key="2">
    <source>
        <dbReference type="PROSITE" id="PS51462"/>
    </source>
</evidence>
<dbReference type="InterPro" id="IPR000086">
    <property type="entry name" value="NUDIX_hydrolase_dom"/>
</dbReference>
<comment type="caution">
    <text evidence="3">The sequence shown here is derived from an EMBL/GenBank/DDBJ whole genome shotgun (WGS) entry which is preliminary data.</text>
</comment>
<dbReference type="Gene3D" id="3.90.79.10">
    <property type="entry name" value="Nucleoside Triphosphate Pyrophosphohydrolase"/>
    <property type="match status" value="1"/>
</dbReference>
<dbReference type="PANTHER" id="PTHR21340">
    <property type="entry name" value="DIADENOSINE 5,5-P1,P4-TETRAPHOSPHATE PYROPHOSPHOHYDROLASE MUTT"/>
    <property type="match status" value="1"/>
</dbReference>
<feature type="domain" description="Nudix hydrolase" evidence="2">
    <location>
        <begin position="15"/>
        <end position="174"/>
    </location>
</feature>
<evidence type="ECO:0000256" key="1">
    <source>
        <dbReference type="ARBA" id="ARBA00022801"/>
    </source>
</evidence>
<sequence>MATSNYPTTQYTSEEFVESSGAVLFDLSHETKRVCLIHSTVKDEWLLAKGRRNCGESRLEAALREVEEETGYKCHVYPVTMSTRAPHKNEADDVSDQARSYPGLSEPFMLTVRELNDKSDAKLIWWYIAAVDESFSGSTLSAHRDFRAEFFTYDEALQKLTFQHDRNVLTRAISLVESS</sequence>
<dbReference type="PROSITE" id="PS00893">
    <property type="entry name" value="NUDIX_BOX"/>
    <property type="match status" value="1"/>
</dbReference>
<proteinExistence type="predicted"/>
<reference evidence="3 4" key="1">
    <citation type="submission" date="2018-08" db="EMBL/GenBank/DDBJ databases">
        <title>Draft genome sequences of two Aspergillus turcosus clinical strains isolated from bronchoalveolar lavage fluid: one azole-susceptible and the other azole-resistant.</title>
        <authorList>
            <person name="Parent-Michaud M."/>
            <person name="Dufresne P.J."/>
            <person name="Fournier E."/>
            <person name="Martineau C."/>
            <person name="Moreira S."/>
            <person name="Perkins V."/>
            <person name="De Repentigny L."/>
            <person name="Dufresne S.F."/>
        </authorList>
    </citation>
    <scope>NUCLEOTIDE SEQUENCE [LARGE SCALE GENOMIC DNA]</scope>
    <source>
        <strain evidence="3">HMR AF 1038</strain>
    </source>
</reference>
<dbReference type="Proteomes" id="UP000215289">
    <property type="component" value="Unassembled WGS sequence"/>
</dbReference>
<dbReference type="InterPro" id="IPR020084">
    <property type="entry name" value="NUDIX_hydrolase_CS"/>
</dbReference>
<dbReference type="PANTHER" id="PTHR21340:SF0">
    <property type="entry name" value="BIS(5'-NUCLEOSYL)-TETRAPHOSPHATASE [ASYMMETRICAL]"/>
    <property type="match status" value="1"/>
</dbReference>
<dbReference type="GO" id="GO:0006754">
    <property type="term" value="P:ATP biosynthetic process"/>
    <property type="evidence" value="ECO:0007669"/>
    <property type="project" value="TreeGrafter"/>
</dbReference>
<dbReference type="AlphaFoldDB" id="A0A229XBA1"/>
<name>A0A229XBA1_9EURO</name>
<dbReference type="OrthoDB" id="10259236at2759"/>
<dbReference type="STRING" id="1245748.A0A229XBA1"/>
<dbReference type="GO" id="GO:0004081">
    <property type="term" value="F:bis(5'-nucleosyl)-tetraphosphatase (asymmetrical) activity"/>
    <property type="evidence" value="ECO:0007669"/>
    <property type="project" value="TreeGrafter"/>
</dbReference>
<dbReference type="EMBL" id="NIDN02000103">
    <property type="protein sequence ID" value="RLL96677.1"/>
    <property type="molecule type" value="Genomic_DNA"/>
</dbReference>
<dbReference type="PROSITE" id="PS51462">
    <property type="entry name" value="NUDIX"/>
    <property type="match status" value="1"/>
</dbReference>
<dbReference type="InterPro" id="IPR051325">
    <property type="entry name" value="Nudix_hydrolase_domain"/>
</dbReference>
<organism evidence="3 4">
    <name type="scientific">Aspergillus turcosus</name>
    <dbReference type="NCBI Taxonomy" id="1245748"/>
    <lineage>
        <taxon>Eukaryota</taxon>
        <taxon>Fungi</taxon>
        <taxon>Dikarya</taxon>
        <taxon>Ascomycota</taxon>
        <taxon>Pezizomycotina</taxon>
        <taxon>Eurotiomycetes</taxon>
        <taxon>Eurotiomycetidae</taxon>
        <taxon>Eurotiales</taxon>
        <taxon>Aspergillaceae</taxon>
        <taxon>Aspergillus</taxon>
        <taxon>Aspergillus subgen. Fumigati</taxon>
    </lineage>
</organism>
<gene>
    <name evidence="3" type="ORF">CFD26_106364</name>
</gene>
<evidence type="ECO:0000313" key="4">
    <source>
        <dbReference type="Proteomes" id="UP000215289"/>
    </source>
</evidence>
<dbReference type="GO" id="GO:0006167">
    <property type="term" value="P:AMP biosynthetic process"/>
    <property type="evidence" value="ECO:0007669"/>
    <property type="project" value="TreeGrafter"/>
</dbReference>